<keyword evidence="7" id="KW-1185">Reference proteome</keyword>
<dbReference type="GeneID" id="82151312"/>
<evidence type="ECO:0000313" key="6">
    <source>
        <dbReference type="EMBL" id="TGG40946.1"/>
    </source>
</evidence>
<evidence type="ECO:0000313" key="7">
    <source>
        <dbReference type="Proteomes" id="UP000297635"/>
    </source>
</evidence>
<accession>A0A4Z0V448</accession>
<dbReference type="Gene3D" id="3.30.2220.10">
    <property type="entry name" value="rbstp2171"/>
    <property type="match status" value="1"/>
</dbReference>
<dbReference type="EMBL" id="SJSA01000002">
    <property type="protein sequence ID" value="TGG37130.1"/>
    <property type="molecule type" value="Genomic_DNA"/>
</dbReference>
<dbReference type="EMBL" id="SJSA01000001">
    <property type="protein sequence ID" value="TGG39186.1"/>
    <property type="molecule type" value="Genomic_DNA"/>
</dbReference>
<dbReference type="AlphaFoldDB" id="A0A4Z0V448"/>
<evidence type="ECO:0000313" key="4">
    <source>
        <dbReference type="EMBL" id="TGG39186.1"/>
    </source>
</evidence>
<dbReference type="EMBL" id="SJSA01000002">
    <property type="protein sequence ID" value="TGG36199.1"/>
    <property type="molecule type" value="Genomic_DNA"/>
</dbReference>
<dbReference type="RefSeq" id="WP_135469428.1">
    <property type="nucleotide sequence ID" value="NZ_SJSA01000001.1"/>
</dbReference>
<dbReference type="EMBL" id="SJSA01000001">
    <property type="protein sequence ID" value="TGG40946.1"/>
    <property type="molecule type" value="Genomic_DNA"/>
</dbReference>
<proteinExistence type="predicted"/>
<sequence length="112" mass="12486">MEKVNNTPKVFNGDLTEAQVDAFKAQHRKSFAVEIQDGDEVHIGYFKRPTLETLKAVTKVAKSDEVEAGKVMFDNCWLGGSKELRTDALLFMAVQKKLGEVLNGFQGLIKNL</sequence>
<dbReference type="Proteomes" id="UP000297635">
    <property type="component" value="Unassembled WGS sequence"/>
</dbReference>
<protein>
    <submittedName>
        <fullName evidence="3">Uncharacterized protein</fullName>
    </submittedName>
</protein>
<keyword evidence="1" id="KW-0614">Plasmid</keyword>
<dbReference type="EMBL" id="SJSA01000005">
    <property type="protein sequence ID" value="TGG34882.1"/>
    <property type="molecule type" value="Genomic_DNA"/>
</dbReference>
<evidence type="ECO:0000313" key="2">
    <source>
        <dbReference type="EMBL" id="TGG36199.1"/>
    </source>
</evidence>
<gene>
    <name evidence="4" type="ORF">EZ315_00070</name>
    <name evidence="5" type="ORF">EZ315_07610</name>
    <name evidence="6" type="ORF">EZ315_09825</name>
    <name evidence="2" type="ORF">EZ315_09970</name>
    <name evidence="3" type="ORF">EZ315_15150</name>
    <name evidence="1" type="ORF">EZ315_16140</name>
</gene>
<evidence type="ECO:0000313" key="3">
    <source>
        <dbReference type="EMBL" id="TGG37130.1"/>
    </source>
</evidence>
<organism evidence="3 7">
    <name type="scientific">Duncaniella freteri</name>
    <dbReference type="NCBI Taxonomy" id="2530391"/>
    <lineage>
        <taxon>Bacteria</taxon>
        <taxon>Pseudomonadati</taxon>
        <taxon>Bacteroidota</taxon>
        <taxon>Bacteroidia</taxon>
        <taxon>Bacteroidales</taxon>
        <taxon>Muribaculaceae</taxon>
        <taxon>Duncaniella</taxon>
    </lineage>
</organism>
<comment type="caution">
    <text evidence="3">The sequence shown here is derived from an EMBL/GenBank/DDBJ whole genome shotgun (WGS) entry which is preliminary data.</text>
</comment>
<geneLocation type="plasmid" evidence="1">
    <name>pTAA-3-3</name>
</geneLocation>
<name>A0A4Z0V448_9BACT</name>
<evidence type="ECO:0000313" key="5">
    <source>
        <dbReference type="EMBL" id="TGG40546.1"/>
    </source>
</evidence>
<dbReference type="EMBL" id="SJSA01000001">
    <property type="protein sequence ID" value="TGG40546.1"/>
    <property type="molecule type" value="Genomic_DNA"/>
</dbReference>
<evidence type="ECO:0000313" key="1">
    <source>
        <dbReference type="EMBL" id="TGG34882.1"/>
    </source>
</evidence>
<reference evidence="3 7" key="1">
    <citation type="submission" date="2019-02" db="EMBL/GenBank/DDBJ databases">
        <title>Isolation and identification of novel species under the genus Muribaculum.</title>
        <authorList>
            <person name="Miyake S."/>
            <person name="Ding Y."/>
            <person name="Low A."/>
            <person name="Soh M."/>
            <person name="Seedorf H."/>
        </authorList>
    </citation>
    <scope>NUCLEOTIDE SEQUENCE [LARGE SCALE GENOMIC DNA]</scope>
    <source>
        <strain evidence="3 7">TLL-A3</strain>
        <plasmid evidence="1">pTAA-3-3</plasmid>
    </source>
</reference>